<gene>
    <name evidence="9" type="ORF">GBAR_LOCUS25127</name>
</gene>
<keyword evidence="10" id="KW-1185">Reference proteome</keyword>
<dbReference type="GO" id="GO:0006637">
    <property type="term" value="P:acyl-CoA metabolic process"/>
    <property type="evidence" value="ECO:0007669"/>
    <property type="project" value="TreeGrafter"/>
</dbReference>
<dbReference type="InterPro" id="IPR045851">
    <property type="entry name" value="AMP-bd_C_sf"/>
</dbReference>
<dbReference type="Gene3D" id="3.30.300.30">
    <property type="match status" value="1"/>
</dbReference>
<organism evidence="9 10">
    <name type="scientific">Geodia barretti</name>
    <name type="common">Barrett's horny sponge</name>
    <dbReference type="NCBI Taxonomy" id="519541"/>
    <lineage>
        <taxon>Eukaryota</taxon>
        <taxon>Metazoa</taxon>
        <taxon>Porifera</taxon>
        <taxon>Demospongiae</taxon>
        <taxon>Heteroscleromorpha</taxon>
        <taxon>Tetractinellida</taxon>
        <taxon>Astrophorina</taxon>
        <taxon>Geodiidae</taxon>
        <taxon>Geodia</taxon>
    </lineage>
</organism>
<name>A0AA35TEE1_GEOBA</name>
<reference evidence="9" key="1">
    <citation type="submission" date="2023-03" db="EMBL/GenBank/DDBJ databases">
        <authorList>
            <person name="Steffen K."/>
            <person name="Cardenas P."/>
        </authorList>
    </citation>
    <scope>NUCLEOTIDE SEQUENCE</scope>
</reference>
<dbReference type="PANTHER" id="PTHR43605">
    <property type="entry name" value="ACYL-COENZYME A SYNTHETASE"/>
    <property type="match status" value="1"/>
</dbReference>
<evidence type="ECO:0000259" key="8">
    <source>
        <dbReference type="Pfam" id="PF13193"/>
    </source>
</evidence>
<feature type="domain" description="AMP-dependent synthetase/ligase" evidence="7">
    <location>
        <begin position="36"/>
        <end position="398"/>
    </location>
</feature>
<evidence type="ECO:0000313" key="10">
    <source>
        <dbReference type="Proteomes" id="UP001174909"/>
    </source>
</evidence>
<dbReference type="FunFam" id="3.30.300.30:FF:000005">
    <property type="entry name" value="Acyl-coenzyme A synthetase ACSM5, mitochondrial"/>
    <property type="match status" value="1"/>
</dbReference>
<feature type="domain" description="AMP-binding enzyme C-terminal" evidence="8">
    <location>
        <begin position="448"/>
        <end position="526"/>
    </location>
</feature>
<keyword evidence="2" id="KW-0436">Ligase</keyword>
<dbReference type="Gene3D" id="3.40.50.12780">
    <property type="entry name" value="N-terminal domain of ligase-like"/>
    <property type="match status" value="1"/>
</dbReference>
<dbReference type="EMBL" id="CASHTH010003471">
    <property type="protein sequence ID" value="CAI8045426.1"/>
    <property type="molecule type" value="Genomic_DNA"/>
</dbReference>
<evidence type="ECO:0000256" key="6">
    <source>
        <dbReference type="ARBA" id="ARBA00048477"/>
    </source>
</evidence>
<proteinExistence type="inferred from homology"/>
<dbReference type="InterPro" id="IPR000873">
    <property type="entry name" value="AMP-dep_synth/lig_dom"/>
</dbReference>
<evidence type="ECO:0000256" key="4">
    <source>
        <dbReference type="ARBA" id="ARBA00022840"/>
    </source>
</evidence>
<accession>A0AA35TEE1</accession>
<dbReference type="GO" id="GO:0006633">
    <property type="term" value="P:fatty acid biosynthetic process"/>
    <property type="evidence" value="ECO:0007669"/>
    <property type="project" value="TreeGrafter"/>
</dbReference>
<dbReference type="Proteomes" id="UP001174909">
    <property type="component" value="Unassembled WGS sequence"/>
</dbReference>
<dbReference type="InterPro" id="IPR042099">
    <property type="entry name" value="ANL_N_sf"/>
</dbReference>
<dbReference type="AlphaFoldDB" id="A0AA35TEE1"/>
<evidence type="ECO:0000313" key="9">
    <source>
        <dbReference type="EMBL" id="CAI8045426.1"/>
    </source>
</evidence>
<dbReference type="SUPFAM" id="SSF56801">
    <property type="entry name" value="Acetyl-CoA synthetase-like"/>
    <property type="match status" value="1"/>
</dbReference>
<dbReference type="PANTHER" id="PTHR43605:SF10">
    <property type="entry name" value="ACYL-COA SYNTHETASE MEDIUM CHAIN FAMILY MEMBER 3"/>
    <property type="match status" value="1"/>
</dbReference>
<dbReference type="Pfam" id="PF13193">
    <property type="entry name" value="AMP-binding_C"/>
    <property type="match status" value="1"/>
</dbReference>
<comment type="similarity">
    <text evidence="1">Belongs to the ATP-dependent AMP-binding enzyme family.</text>
</comment>
<protein>
    <recommendedName>
        <fullName evidence="5">medium-chain acyl-CoA ligase</fullName>
        <ecNumber evidence="5">6.2.1.2</ecNumber>
    </recommendedName>
</protein>
<dbReference type="InterPro" id="IPR051087">
    <property type="entry name" value="Mitochondrial_ACSM"/>
</dbReference>
<dbReference type="Pfam" id="PF00501">
    <property type="entry name" value="AMP-binding"/>
    <property type="match status" value="1"/>
</dbReference>
<evidence type="ECO:0000256" key="2">
    <source>
        <dbReference type="ARBA" id="ARBA00022598"/>
    </source>
</evidence>
<evidence type="ECO:0000259" key="7">
    <source>
        <dbReference type="Pfam" id="PF00501"/>
    </source>
</evidence>
<keyword evidence="3" id="KW-0547">Nucleotide-binding</keyword>
<comment type="catalytic activity">
    <reaction evidence="6">
        <text>a medium-chain fatty acid + ATP + CoA = a medium-chain fatty acyl-CoA + AMP + diphosphate</text>
        <dbReference type="Rhea" id="RHEA:48340"/>
        <dbReference type="ChEBI" id="CHEBI:30616"/>
        <dbReference type="ChEBI" id="CHEBI:33019"/>
        <dbReference type="ChEBI" id="CHEBI:57287"/>
        <dbReference type="ChEBI" id="CHEBI:59558"/>
        <dbReference type="ChEBI" id="CHEBI:90546"/>
        <dbReference type="ChEBI" id="CHEBI:456215"/>
        <dbReference type="EC" id="6.2.1.2"/>
    </reaction>
    <physiologicalReaction direction="left-to-right" evidence="6">
        <dbReference type="Rhea" id="RHEA:48341"/>
    </physiologicalReaction>
</comment>
<sequence length="543" mass="60568">MTDYEHSYLNDRIEVPEYFNFGFDVVDKWAEDRTKLALLSVDPTGEKATHHTFWELKTLTNRLANSLRDLGIKKGDRVFIMLPRIPEWYVAMVALFKLGALPMPATTLLTPGDIEYRINRAEAVIAITDGENAAKVEQAAGGCAGLKYLLATGEDRRGWLSYERMVADGSSALEGVEPTHSDDPLLIYFTSGTVGYPKMVLHTQASCAIGHVLTAKYWHDLKPTDLHWTLSDTGWAKAAYGKLFGQWTLGATVMQHDARGRFDAPMTLRMLERYGVTSFCAPPTAFRMMVLEDLKQYDLSGLRHCTGAGEPLNPEVMKQWEDGTGLTIYDGYGQTETVLLVGNYRCMPVRPGSMGKPIPGFTIGIVDDEGNEVPVGEEGQIAVKVKPERPLGLFQEYWRDDEGMERSFVGDWYLTGDKAYKDEDGYHWFVGRADDVIISAGYRIGPFEVESALIEHPAVAESAVVASPDAVRGEIVKAFVILAPDYVPSDELVLSIQDHVRSTTAPYKYPRSVEFVTDLPKTVSGKIRRVELREMELERSRAS</sequence>
<keyword evidence="4" id="KW-0067">ATP-binding</keyword>
<dbReference type="GO" id="GO:0005524">
    <property type="term" value="F:ATP binding"/>
    <property type="evidence" value="ECO:0007669"/>
    <property type="project" value="UniProtKB-KW"/>
</dbReference>
<dbReference type="InterPro" id="IPR025110">
    <property type="entry name" value="AMP-bd_C"/>
</dbReference>
<dbReference type="GO" id="GO:0004321">
    <property type="term" value="F:fatty-acyl-CoA synthase activity"/>
    <property type="evidence" value="ECO:0007669"/>
    <property type="project" value="TreeGrafter"/>
</dbReference>
<comment type="caution">
    <text evidence="9">The sequence shown here is derived from an EMBL/GenBank/DDBJ whole genome shotgun (WGS) entry which is preliminary data.</text>
</comment>
<dbReference type="EC" id="6.2.1.2" evidence="5"/>
<evidence type="ECO:0000256" key="1">
    <source>
        <dbReference type="ARBA" id="ARBA00006432"/>
    </source>
</evidence>
<evidence type="ECO:0000256" key="5">
    <source>
        <dbReference type="ARBA" id="ARBA00039009"/>
    </source>
</evidence>
<evidence type="ECO:0000256" key="3">
    <source>
        <dbReference type="ARBA" id="ARBA00022741"/>
    </source>
</evidence>
<dbReference type="GO" id="GO:0031956">
    <property type="term" value="F:medium-chain fatty acid-CoA ligase activity"/>
    <property type="evidence" value="ECO:0007669"/>
    <property type="project" value="UniProtKB-EC"/>
</dbReference>